<evidence type="ECO:0000313" key="3">
    <source>
        <dbReference type="EMBL" id="KGN48011.1"/>
    </source>
</evidence>
<name>A0A0A0KJV3_CUCSA</name>
<reference evidence="3 4" key="4">
    <citation type="journal article" date="2011" name="BMC Genomics">
        <title>RNA-Seq improves annotation of protein-coding genes in the cucumber genome.</title>
        <authorList>
            <person name="Li Z."/>
            <person name="Zhang Z."/>
            <person name="Yan P."/>
            <person name="Huang S."/>
            <person name="Fei Z."/>
            <person name="Lin K."/>
        </authorList>
    </citation>
    <scope>NUCLEOTIDE SEQUENCE [LARGE SCALE GENOMIC DNA]</scope>
    <source>
        <strain evidence="4">cv. 9930</strain>
    </source>
</reference>
<protein>
    <submittedName>
        <fullName evidence="3">Uncharacterized protein</fullName>
    </submittedName>
</protein>
<dbReference type="EMBL" id="CM002927">
    <property type="protein sequence ID" value="KGN48011.1"/>
    <property type="molecule type" value="Genomic_DNA"/>
</dbReference>
<evidence type="ECO:0000256" key="2">
    <source>
        <dbReference type="SAM" id="Phobius"/>
    </source>
</evidence>
<keyword evidence="4" id="KW-1185">Reference proteome</keyword>
<evidence type="ECO:0000256" key="1">
    <source>
        <dbReference type="SAM" id="MobiDB-lite"/>
    </source>
</evidence>
<reference evidence="3 4" key="2">
    <citation type="journal article" date="2009" name="PLoS ONE">
        <title>An integrated genetic and cytogenetic map of the cucumber genome.</title>
        <authorList>
            <person name="Ren Y."/>
            <person name="Zhang Z."/>
            <person name="Liu J."/>
            <person name="Staub J.E."/>
            <person name="Han Y."/>
            <person name="Cheng Z."/>
            <person name="Li X."/>
            <person name="Lu J."/>
            <person name="Miao H."/>
            <person name="Kang H."/>
            <person name="Xie B."/>
            <person name="Gu X."/>
            <person name="Wang X."/>
            <person name="Du Y."/>
            <person name="Jin W."/>
            <person name="Huang S."/>
        </authorList>
    </citation>
    <scope>NUCLEOTIDE SEQUENCE [LARGE SCALE GENOMIC DNA]</scope>
    <source>
        <strain evidence="4">cv. 9930</strain>
    </source>
</reference>
<dbReference type="AlphaFoldDB" id="A0A0A0KJV3"/>
<gene>
    <name evidence="3" type="ORF">Csa_6G424020</name>
</gene>
<keyword evidence="2" id="KW-0812">Transmembrane</keyword>
<accession>A0A0A0KJV3</accession>
<organism evidence="3 4">
    <name type="scientific">Cucumis sativus</name>
    <name type="common">Cucumber</name>
    <dbReference type="NCBI Taxonomy" id="3659"/>
    <lineage>
        <taxon>Eukaryota</taxon>
        <taxon>Viridiplantae</taxon>
        <taxon>Streptophyta</taxon>
        <taxon>Embryophyta</taxon>
        <taxon>Tracheophyta</taxon>
        <taxon>Spermatophyta</taxon>
        <taxon>Magnoliopsida</taxon>
        <taxon>eudicotyledons</taxon>
        <taxon>Gunneridae</taxon>
        <taxon>Pentapetalae</taxon>
        <taxon>rosids</taxon>
        <taxon>fabids</taxon>
        <taxon>Cucurbitales</taxon>
        <taxon>Cucurbitaceae</taxon>
        <taxon>Benincaseae</taxon>
        <taxon>Cucumis</taxon>
    </lineage>
</organism>
<dbReference type="Proteomes" id="UP000029981">
    <property type="component" value="Chromosome 6"/>
</dbReference>
<feature type="transmembrane region" description="Helical" evidence="2">
    <location>
        <begin position="57"/>
        <end position="90"/>
    </location>
</feature>
<reference evidence="3 4" key="3">
    <citation type="journal article" date="2010" name="BMC Genomics">
        <title>Transcriptome sequencing and comparative analysis of cucumber flowers with different sex types.</title>
        <authorList>
            <person name="Guo S."/>
            <person name="Zheng Y."/>
            <person name="Joung J.G."/>
            <person name="Liu S."/>
            <person name="Zhang Z."/>
            <person name="Crasta O.R."/>
            <person name="Sobral B.W."/>
            <person name="Xu Y."/>
            <person name="Huang S."/>
            <person name="Fei Z."/>
        </authorList>
    </citation>
    <scope>NUCLEOTIDE SEQUENCE [LARGE SCALE GENOMIC DNA]</scope>
    <source>
        <strain evidence="4">cv. 9930</strain>
    </source>
</reference>
<sequence>MLKRDDDTVSKGSLKREINLKKGMKSNILRKKKNLHHYNPPAKGKERKRKERKGKGYLSCFSSLLHSIVIIIHMVRCAVCLASKILLWIVFSFPHPDPNHI</sequence>
<proteinExistence type="predicted"/>
<keyword evidence="2" id="KW-0472">Membrane</keyword>
<keyword evidence="2" id="KW-1133">Transmembrane helix</keyword>
<evidence type="ECO:0000313" key="4">
    <source>
        <dbReference type="Proteomes" id="UP000029981"/>
    </source>
</evidence>
<feature type="region of interest" description="Disordered" evidence="1">
    <location>
        <begin position="31"/>
        <end position="53"/>
    </location>
</feature>
<dbReference type="Gramene" id="KGN48011">
    <property type="protein sequence ID" value="KGN48011"/>
    <property type="gene ID" value="Csa_6G424020"/>
</dbReference>
<reference evidence="3 4" key="1">
    <citation type="journal article" date="2009" name="Nat. Genet.">
        <title>The genome of the cucumber, Cucumis sativus L.</title>
        <authorList>
            <person name="Huang S."/>
            <person name="Li R."/>
            <person name="Zhang Z."/>
            <person name="Li L."/>
            <person name="Gu X."/>
            <person name="Fan W."/>
            <person name="Lucas W.J."/>
            <person name="Wang X."/>
            <person name="Xie B."/>
            <person name="Ni P."/>
            <person name="Ren Y."/>
            <person name="Zhu H."/>
            <person name="Li J."/>
            <person name="Lin K."/>
            <person name="Jin W."/>
            <person name="Fei Z."/>
            <person name="Li G."/>
            <person name="Staub J."/>
            <person name="Kilian A."/>
            <person name="van der Vossen E.A."/>
            <person name="Wu Y."/>
            <person name="Guo J."/>
            <person name="He J."/>
            <person name="Jia Z."/>
            <person name="Ren Y."/>
            <person name="Tian G."/>
            <person name="Lu Y."/>
            <person name="Ruan J."/>
            <person name="Qian W."/>
            <person name="Wang M."/>
            <person name="Huang Q."/>
            <person name="Li B."/>
            <person name="Xuan Z."/>
            <person name="Cao J."/>
            <person name="Asan"/>
            <person name="Wu Z."/>
            <person name="Zhang J."/>
            <person name="Cai Q."/>
            <person name="Bai Y."/>
            <person name="Zhao B."/>
            <person name="Han Y."/>
            <person name="Li Y."/>
            <person name="Li X."/>
            <person name="Wang S."/>
            <person name="Shi Q."/>
            <person name="Liu S."/>
            <person name="Cho W.K."/>
            <person name="Kim J.Y."/>
            <person name="Xu Y."/>
            <person name="Heller-Uszynska K."/>
            <person name="Miao H."/>
            <person name="Cheng Z."/>
            <person name="Zhang S."/>
            <person name="Wu J."/>
            <person name="Yang Y."/>
            <person name="Kang H."/>
            <person name="Li M."/>
            <person name="Liang H."/>
            <person name="Ren X."/>
            <person name="Shi Z."/>
            <person name="Wen M."/>
            <person name="Jian M."/>
            <person name="Yang H."/>
            <person name="Zhang G."/>
            <person name="Yang Z."/>
            <person name="Chen R."/>
            <person name="Liu S."/>
            <person name="Li J."/>
            <person name="Ma L."/>
            <person name="Liu H."/>
            <person name="Zhou Y."/>
            <person name="Zhao J."/>
            <person name="Fang X."/>
            <person name="Li G."/>
            <person name="Fang L."/>
            <person name="Li Y."/>
            <person name="Liu D."/>
            <person name="Zheng H."/>
            <person name="Zhang Y."/>
            <person name="Qin N."/>
            <person name="Li Z."/>
            <person name="Yang G."/>
            <person name="Yang S."/>
            <person name="Bolund L."/>
            <person name="Kristiansen K."/>
            <person name="Zheng H."/>
            <person name="Li S."/>
            <person name="Zhang X."/>
            <person name="Yang H."/>
            <person name="Wang J."/>
            <person name="Sun R."/>
            <person name="Zhang B."/>
            <person name="Jiang S."/>
            <person name="Wang J."/>
            <person name="Du Y."/>
            <person name="Li S."/>
        </authorList>
    </citation>
    <scope>NUCLEOTIDE SEQUENCE [LARGE SCALE GENOMIC DNA]</scope>
    <source>
        <strain evidence="4">cv. 9930</strain>
    </source>
</reference>